<dbReference type="Pfam" id="PF13449">
    <property type="entry name" value="Phytase-like"/>
    <property type="match status" value="1"/>
</dbReference>
<accession>A0A5C6TST3</accession>
<dbReference type="Proteomes" id="UP000321249">
    <property type="component" value="Unassembled WGS sequence"/>
</dbReference>
<protein>
    <submittedName>
        <fullName evidence="2">Esterase-like activity of phytase family protein</fullName>
    </submittedName>
</protein>
<dbReference type="PIRSF" id="PIRSF031900">
    <property type="entry name" value="UCP031900"/>
    <property type="match status" value="1"/>
</dbReference>
<proteinExistence type="predicted"/>
<reference evidence="2 3" key="1">
    <citation type="journal article" date="2015" name="J. Microbiol.">
        <title>Sphingosinicella ginsenosidimutans sp. nov., with ginsenoside converting activity.</title>
        <authorList>
            <person name="Kim J.K."/>
            <person name="Kang M.S."/>
            <person name="Park S.C."/>
            <person name="Kim K.M."/>
            <person name="Choi K."/>
            <person name="Yoon M.H."/>
            <person name="Im W.T."/>
        </authorList>
    </citation>
    <scope>NUCLEOTIDE SEQUENCE [LARGE SCALE GENOMIC DNA]</scope>
    <source>
        <strain evidence="2 3">BS-11</strain>
    </source>
</reference>
<dbReference type="InterPro" id="IPR014567">
    <property type="entry name" value="UCP031900"/>
</dbReference>
<gene>
    <name evidence="2" type="ORF">FRZ32_06950</name>
</gene>
<dbReference type="InterPro" id="IPR027372">
    <property type="entry name" value="Phytase-like_dom"/>
</dbReference>
<organism evidence="2 3">
    <name type="scientific">Allosphingosinicella ginsenosidimutans</name>
    <dbReference type="NCBI Taxonomy" id="1176539"/>
    <lineage>
        <taxon>Bacteria</taxon>
        <taxon>Pseudomonadati</taxon>
        <taxon>Pseudomonadota</taxon>
        <taxon>Alphaproteobacteria</taxon>
        <taxon>Sphingomonadales</taxon>
        <taxon>Sphingomonadaceae</taxon>
        <taxon>Allosphingosinicella</taxon>
    </lineage>
</organism>
<evidence type="ECO:0000313" key="2">
    <source>
        <dbReference type="EMBL" id="TXC63417.1"/>
    </source>
</evidence>
<feature type="domain" description="Phytase-like" evidence="1">
    <location>
        <begin position="81"/>
        <end position="319"/>
    </location>
</feature>
<evidence type="ECO:0000313" key="3">
    <source>
        <dbReference type="Proteomes" id="UP000321249"/>
    </source>
</evidence>
<evidence type="ECO:0000259" key="1">
    <source>
        <dbReference type="Pfam" id="PF13449"/>
    </source>
</evidence>
<dbReference type="EMBL" id="VOQQ01000001">
    <property type="protein sequence ID" value="TXC63417.1"/>
    <property type="molecule type" value="Genomic_DNA"/>
</dbReference>
<sequence length="343" mass="37532">MKLATFLNGLAVRFFRLLLGIAAIGLLATFIAPETGPHMASVRVATMFAEPVAIDPADPARRRIGGLIYRRGWVLTGDDPWFGGISAMHVADGAVLAIADTGNAFRFRLPDRAGIAPVRITSLQNHRAGQRWRSRDAESVAVFGDKAWIGYEGTNQVWRYGLPRFRPERWAAPPPMRRWGENTGAESLARFADGRFLAIAEDPSDDRPFSQAALFSGDPTQPGTRVGTLRYRRVPGARPTDTAQLPDGRLLILNRHFGLLTGLWASLVIADPAGVRPGGTIEWREVARLAPPLTVDNMEALSVGCDRGRTIVYLVSDNNLLPIQRTLFLEFELAAPFAGRCPG</sequence>
<comment type="caution">
    <text evidence="2">The sequence shown here is derived from an EMBL/GenBank/DDBJ whole genome shotgun (WGS) entry which is preliminary data.</text>
</comment>
<dbReference type="AlphaFoldDB" id="A0A5C6TST3"/>
<dbReference type="SUPFAM" id="SSF63829">
    <property type="entry name" value="Calcium-dependent phosphotriesterase"/>
    <property type="match status" value="1"/>
</dbReference>
<name>A0A5C6TST3_9SPHN</name>
<keyword evidence="3" id="KW-1185">Reference proteome</keyword>